<dbReference type="GO" id="GO:0006520">
    <property type="term" value="P:amino acid metabolic process"/>
    <property type="evidence" value="ECO:0007669"/>
    <property type="project" value="InterPro"/>
</dbReference>
<feature type="binding site" evidence="6">
    <location>
        <position position="105"/>
    </location>
    <ligand>
        <name>Zn(2+)</name>
        <dbReference type="ChEBI" id="CHEBI:29105"/>
        <label>1</label>
    </ligand>
</feature>
<organism evidence="8 9">
    <name type="scientific">Digitaria exilis</name>
    <dbReference type="NCBI Taxonomy" id="1010633"/>
    <lineage>
        <taxon>Eukaryota</taxon>
        <taxon>Viridiplantae</taxon>
        <taxon>Streptophyta</taxon>
        <taxon>Embryophyta</taxon>
        <taxon>Tracheophyta</taxon>
        <taxon>Spermatophyta</taxon>
        <taxon>Magnoliopsida</taxon>
        <taxon>Liliopsida</taxon>
        <taxon>Poales</taxon>
        <taxon>Poaceae</taxon>
        <taxon>PACMAD clade</taxon>
        <taxon>Panicoideae</taxon>
        <taxon>Panicodae</taxon>
        <taxon>Paniceae</taxon>
        <taxon>Anthephorinae</taxon>
        <taxon>Digitaria</taxon>
    </lineage>
</organism>
<dbReference type="SUPFAM" id="SSF53187">
    <property type="entry name" value="Zn-dependent exopeptidases"/>
    <property type="match status" value="1"/>
</dbReference>
<keyword evidence="6" id="KW-0479">Metal-binding</keyword>
<feature type="signal peptide" evidence="7">
    <location>
        <begin position="1"/>
        <end position="27"/>
    </location>
</feature>
<feature type="binding site" evidence="6">
    <location>
        <position position="139"/>
    </location>
    <ligand>
        <name>Zn(2+)</name>
        <dbReference type="ChEBI" id="CHEBI:29105"/>
        <label>1</label>
    </ligand>
</feature>
<protein>
    <recommendedName>
        <fullName evidence="2">N-acyl-aliphatic-L-amino acid amidohydrolase</fullName>
        <ecNumber evidence="2">3.5.1.14</ecNumber>
    </recommendedName>
    <alternativeName>
        <fullName evidence="4">N-acyl-L-amino-acid amidohydrolase</fullName>
    </alternativeName>
</protein>
<feature type="active site" description="Proton acceptor" evidence="5">
    <location>
        <position position="173"/>
    </location>
</feature>
<feature type="chain" id="PRO_5032682522" description="N-acyl-aliphatic-L-amino acid amidohydrolase" evidence="7">
    <location>
        <begin position="28"/>
        <end position="470"/>
    </location>
</feature>
<dbReference type="GO" id="GO:0046872">
    <property type="term" value="F:metal ion binding"/>
    <property type="evidence" value="ECO:0007669"/>
    <property type="project" value="UniProtKB-KW"/>
</dbReference>
<feature type="binding site" evidence="6">
    <location>
        <position position="201"/>
    </location>
    <ligand>
        <name>Zn(2+)</name>
        <dbReference type="ChEBI" id="CHEBI:29105"/>
        <label>1</label>
    </ligand>
</feature>
<dbReference type="FunFam" id="1.10.150.900:FF:000001">
    <property type="entry name" value="Aminoacylase-1, putative"/>
    <property type="match status" value="1"/>
</dbReference>
<dbReference type="Gene3D" id="1.10.150.900">
    <property type="match status" value="1"/>
</dbReference>
<dbReference type="OrthoDB" id="3064516at2759"/>
<keyword evidence="6" id="KW-0862">Zinc</keyword>
<dbReference type="AlphaFoldDB" id="A0A835AFL5"/>
<evidence type="ECO:0000313" key="8">
    <source>
        <dbReference type="EMBL" id="KAF8660853.1"/>
    </source>
</evidence>
<feature type="binding site" evidence="6">
    <location>
        <position position="139"/>
    </location>
    <ligand>
        <name>Zn(2+)</name>
        <dbReference type="ChEBI" id="CHEBI:29105"/>
        <label>2</label>
    </ligand>
</feature>
<dbReference type="PIRSF" id="PIRSF036696">
    <property type="entry name" value="ACY-1"/>
    <property type="match status" value="1"/>
</dbReference>
<reference evidence="8" key="1">
    <citation type="submission" date="2020-07" db="EMBL/GenBank/DDBJ databases">
        <title>Genome sequence and genetic diversity analysis of an under-domesticated orphan crop, white fonio (Digitaria exilis).</title>
        <authorList>
            <person name="Bennetzen J.L."/>
            <person name="Chen S."/>
            <person name="Ma X."/>
            <person name="Wang X."/>
            <person name="Yssel A.E.J."/>
            <person name="Chaluvadi S.R."/>
            <person name="Johnson M."/>
            <person name="Gangashetty P."/>
            <person name="Hamidou F."/>
            <person name="Sanogo M.D."/>
            <person name="Zwaenepoel A."/>
            <person name="Wallace J."/>
            <person name="Van De Peer Y."/>
            <person name="Van Deynze A."/>
        </authorList>
    </citation>
    <scope>NUCLEOTIDE SEQUENCE</scope>
    <source>
        <tissue evidence="8">Leaves</tissue>
    </source>
</reference>
<evidence type="ECO:0000313" key="9">
    <source>
        <dbReference type="Proteomes" id="UP000636709"/>
    </source>
</evidence>
<accession>A0A835AFL5</accession>
<dbReference type="GO" id="GO:0004046">
    <property type="term" value="F:aminoacylase activity"/>
    <property type="evidence" value="ECO:0007669"/>
    <property type="project" value="UniProtKB-EC"/>
</dbReference>
<dbReference type="Pfam" id="PF01546">
    <property type="entry name" value="Peptidase_M20"/>
    <property type="match status" value="1"/>
</dbReference>
<keyword evidence="3" id="KW-0378">Hydrolase</keyword>
<dbReference type="Proteomes" id="UP000636709">
    <property type="component" value="Unassembled WGS sequence"/>
</dbReference>
<dbReference type="PROSITE" id="PS00759">
    <property type="entry name" value="ARGE_DAPE_CPG2_2"/>
    <property type="match status" value="1"/>
</dbReference>
<name>A0A835AFL5_9POAL</name>
<evidence type="ECO:0000256" key="5">
    <source>
        <dbReference type="PIRSR" id="PIRSR036696-1"/>
    </source>
</evidence>
<feature type="binding site" evidence="6">
    <location>
        <position position="440"/>
    </location>
    <ligand>
        <name>Zn(2+)</name>
        <dbReference type="ChEBI" id="CHEBI:29105"/>
        <label>2</label>
    </ligand>
</feature>
<keyword evidence="7" id="KW-0732">Signal</keyword>
<dbReference type="EC" id="3.5.1.14" evidence="2"/>
<comment type="caution">
    <text evidence="8">The sequence shown here is derived from an EMBL/GenBank/DDBJ whole genome shotgun (WGS) entry which is preliminary data.</text>
</comment>
<keyword evidence="9" id="KW-1185">Reference proteome</keyword>
<gene>
    <name evidence="8" type="ORF">HU200_057443</name>
</gene>
<evidence type="ECO:0000256" key="3">
    <source>
        <dbReference type="ARBA" id="ARBA00022801"/>
    </source>
</evidence>
<dbReference type="PANTHER" id="PTHR45892:SF3">
    <property type="entry name" value="PUTATIVE-RELATED"/>
    <property type="match status" value="1"/>
</dbReference>
<dbReference type="InterPro" id="IPR052083">
    <property type="entry name" value="Aminoacylase-1_M20A"/>
</dbReference>
<dbReference type="InterPro" id="IPR002933">
    <property type="entry name" value="Peptidase_M20"/>
</dbReference>
<dbReference type="InterPro" id="IPR010159">
    <property type="entry name" value="N-acyl_aa_amidohydrolase"/>
</dbReference>
<evidence type="ECO:0000256" key="7">
    <source>
        <dbReference type="SAM" id="SignalP"/>
    </source>
</evidence>
<evidence type="ECO:0000256" key="4">
    <source>
        <dbReference type="ARBA" id="ARBA00029656"/>
    </source>
</evidence>
<feature type="active site" evidence="5">
    <location>
        <position position="107"/>
    </location>
</feature>
<dbReference type="PANTHER" id="PTHR45892">
    <property type="entry name" value="AMINOACYLASE-1"/>
    <property type="match status" value="1"/>
</dbReference>
<proteinExistence type="predicted"/>
<dbReference type="Gene3D" id="3.30.70.360">
    <property type="match status" value="1"/>
</dbReference>
<evidence type="ECO:0000256" key="2">
    <source>
        <dbReference type="ARBA" id="ARBA00011913"/>
    </source>
</evidence>
<evidence type="ECO:0000256" key="1">
    <source>
        <dbReference type="ARBA" id="ARBA00004496"/>
    </source>
</evidence>
<dbReference type="EMBL" id="JACEFO010002429">
    <property type="protein sequence ID" value="KAF8660853.1"/>
    <property type="molecule type" value="Genomic_DNA"/>
</dbReference>
<dbReference type="FunFam" id="3.40.630.10:FF:000019">
    <property type="entry name" value="Aminoacylase 1"/>
    <property type="match status" value="1"/>
</dbReference>
<dbReference type="GO" id="GO:0005737">
    <property type="term" value="C:cytoplasm"/>
    <property type="evidence" value="ECO:0007669"/>
    <property type="project" value="UniProtKB-SubCell"/>
</dbReference>
<comment type="cofactor">
    <cofactor evidence="6">
        <name>Zn(2+)</name>
        <dbReference type="ChEBI" id="CHEBI:29105"/>
    </cofactor>
    <text evidence="6">Binds 2 Zn(2+) ions per subunit.</text>
</comment>
<sequence length="470" mass="51887">MPPLRHHRLLLAVVVLLLSGLLRPAHPFTELESDQIARFQEYLRIHTAHPSPDYAGAASFLLPYAASLGLHTTTLHLTPCKTKPLLLLTWPGSDPSLPSVLLNSHIDSVPAEPEKWAHPPFAAHRDPATGRIYARGAQDDKCLPIQYLEAIRGLKAAGFAPTRTLHISLVPDEEIGGVDGFEKFVESEEFRALNIGFMLDEGQASPTDVFRVFYADRLVWRLIVKAAGSPGHGSRMFDGAAVDNLMDCVEAIAGFREAQFRMVKAGKRGPGEVVSVNPVYMKAGIPSPTVRVFGSQFACLSLDSMVKLVAVAKDRLMQGFVMNMQPSEAEVGFDLRLPPTEDIEQIKWRVKEEWAPAHKNLTYELIRKGPVTDVAGRPIFTATNESNPWWSVFEQAITSAGGKLSKPEILSSTTDSRFVRQLGIPALGFSPMTNTPILLHDNNEFLEDKVFLRGIKVYEHLIRALSCLQG</sequence>
<evidence type="ECO:0000256" key="6">
    <source>
        <dbReference type="PIRSR" id="PIRSR036696-2"/>
    </source>
</evidence>
<dbReference type="InterPro" id="IPR001261">
    <property type="entry name" value="ArgE/DapE_CS"/>
</dbReference>
<comment type="subcellular location">
    <subcellularLocation>
        <location evidence="1">Cytoplasm</location>
    </subcellularLocation>
</comment>
<dbReference type="NCBIfam" id="TIGR01880">
    <property type="entry name" value="Ac-peptdase-euk"/>
    <property type="match status" value="1"/>
</dbReference>
<dbReference type="Gene3D" id="3.40.630.10">
    <property type="entry name" value="Zn peptidases"/>
    <property type="match status" value="1"/>
</dbReference>
<feature type="binding site" evidence="6">
    <location>
        <position position="174"/>
    </location>
    <ligand>
        <name>Zn(2+)</name>
        <dbReference type="ChEBI" id="CHEBI:29105"/>
        <label>2</label>
    </ligand>
</feature>